<dbReference type="OrthoDB" id="3863715at2759"/>
<accession>A0A8E2JPB5</accession>
<dbReference type="EMBL" id="KV750597">
    <property type="protein sequence ID" value="OCL04129.1"/>
    <property type="molecule type" value="Genomic_DNA"/>
</dbReference>
<reference evidence="1 2" key="1">
    <citation type="journal article" date="2016" name="Nat. Commun.">
        <title>Ectomycorrhizal ecology is imprinted in the genome of the dominant symbiotic fungus Cenococcum geophilum.</title>
        <authorList>
            <consortium name="DOE Joint Genome Institute"/>
            <person name="Peter M."/>
            <person name="Kohler A."/>
            <person name="Ohm R.A."/>
            <person name="Kuo A."/>
            <person name="Krutzmann J."/>
            <person name="Morin E."/>
            <person name="Arend M."/>
            <person name="Barry K.W."/>
            <person name="Binder M."/>
            <person name="Choi C."/>
            <person name="Clum A."/>
            <person name="Copeland A."/>
            <person name="Grisel N."/>
            <person name="Haridas S."/>
            <person name="Kipfer T."/>
            <person name="LaButti K."/>
            <person name="Lindquist E."/>
            <person name="Lipzen A."/>
            <person name="Maire R."/>
            <person name="Meier B."/>
            <person name="Mihaltcheva S."/>
            <person name="Molinier V."/>
            <person name="Murat C."/>
            <person name="Poggeler S."/>
            <person name="Quandt C.A."/>
            <person name="Sperisen C."/>
            <person name="Tritt A."/>
            <person name="Tisserant E."/>
            <person name="Crous P.W."/>
            <person name="Henrissat B."/>
            <person name="Nehls U."/>
            <person name="Egli S."/>
            <person name="Spatafora J.W."/>
            <person name="Grigoriev I.V."/>
            <person name="Martin F.M."/>
        </authorList>
    </citation>
    <scope>NUCLEOTIDE SEQUENCE [LARGE SCALE GENOMIC DNA]</scope>
    <source>
        <strain evidence="1 2">CBS 207.34</strain>
    </source>
</reference>
<evidence type="ECO:0000313" key="1">
    <source>
        <dbReference type="EMBL" id="OCL04129.1"/>
    </source>
</evidence>
<name>A0A8E2JPB5_9PEZI</name>
<sequence length="158" mass="17893">MVSKLTEWSQNLRAWISIIRPNTRNDHKTKPIPLAELSKLKTGARVNIFVSDPSNDYIAIESVYVATLSHFSPYFRNKLTNEPVENLKIHFGDKDTILFIYRWMLSGGQNGNDSKGEGFQTSSIFIATTSSSHITNLKRRLPTDLSGSSSPYLLRWTS</sequence>
<keyword evidence="2" id="KW-1185">Reference proteome</keyword>
<proteinExistence type="predicted"/>
<evidence type="ECO:0008006" key="3">
    <source>
        <dbReference type="Google" id="ProtNLM"/>
    </source>
</evidence>
<protein>
    <recommendedName>
        <fullName evidence="3">BTB domain-containing protein</fullName>
    </recommendedName>
</protein>
<gene>
    <name evidence="1" type="ORF">AOQ84DRAFT_367784</name>
</gene>
<dbReference type="AlphaFoldDB" id="A0A8E2JPB5"/>
<organism evidence="1 2">
    <name type="scientific">Glonium stellatum</name>
    <dbReference type="NCBI Taxonomy" id="574774"/>
    <lineage>
        <taxon>Eukaryota</taxon>
        <taxon>Fungi</taxon>
        <taxon>Dikarya</taxon>
        <taxon>Ascomycota</taxon>
        <taxon>Pezizomycotina</taxon>
        <taxon>Dothideomycetes</taxon>
        <taxon>Pleosporomycetidae</taxon>
        <taxon>Gloniales</taxon>
        <taxon>Gloniaceae</taxon>
        <taxon>Glonium</taxon>
    </lineage>
</organism>
<dbReference type="Proteomes" id="UP000250140">
    <property type="component" value="Unassembled WGS sequence"/>
</dbReference>
<evidence type="ECO:0000313" key="2">
    <source>
        <dbReference type="Proteomes" id="UP000250140"/>
    </source>
</evidence>